<gene>
    <name evidence="1" type="ORF">SAMN04487996_101279</name>
</gene>
<evidence type="ECO:0000313" key="2">
    <source>
        <dbReference type="Proteomes" id="UP000198748"/>
    </source>
</evidence>
<reference evidence="2" key="1">
    <citation type="submission" date="2016-10" db="EMBL/GenBank/DDBJ databases">
        <authorList>
            <person name="Varghese N."/>
            <person name="Submissions S."/>
        </authorList>
    </citation>
    <scope>NUCLEOTIDE SEQUENCE [LARGE SCALE GENOMIC DNA]</scope>
    <source>
        <strain evidence="2">DSM 25329</strain>
    </source>
</reference>
<name>A0A1G6VN15_9BACT</name>
<evidence type="ECO:0000313" key="1">
    <source>
        <dbReference type="EMBL" id="SDD54417.1"/>
    </source>
</evidence>
<accession>A0A1G6VN15</accession>
<proteinExistence type="predicted"/>
<keyword evidence="2" id="KW-1185">Reference proteome</keyword>
<organism evidence="1 2">
    <name type="scientific">Dyadobacter soli</name>
    <dbReference type="NCBI Taxonomy" id="659014"/>
    <lineage>
        <taxon>Bacteria</taxon>
        <taxon>Pseudomonadati</taxon>
        <taxon>Bacteroidota</taxon>
        <taxon>Cytophagia</taxon>
        <taxon>Cytophagales</taxon>
        <taxon>Spirosomataceae</taxon>
        <taxon>Dyadobacter</taxon>
    </lineage>
</organism>
<dbReference type="EMBL" id="FNAN01000001">
    <property type="protein sequence ID" value="SDD54417.1"/>
    <property type="molecule type" value="Genomic_DNA"/>
</dbReference>
<sequence length="112" mass="12838">MMVKIGLLEALPTCFRYYIAMHVPIPQSTYYQPFNQYHVIENSPIFSQMTCRITEYRVCFAPNTLSFFNKIAIRNQTVGGEMDDYIGVRLIGLQLVSHDFAYVAFMPLNAAA</sequence>
<dbReference type="Proteomes" id="UP000198748">
    <property type="component" value="Unassembled WGS sequence"/>
</dbReference>
<protein>
    <submittedName>
        <fullName evidence="1">Uncharacterized protein</fullName>
    </submittedName>
</protein>
<dbReference type="AlphaFoldDB" id="A0A1G6VN15"/>